<dbReference type="NCBIfam" id="TIGR03847">
    <property type="entry name" value="conserved hypothetical protein"/>
    <property type="match status" value="1"/>
</dbReference>
<dbReference type="Pfam" id="PF11290">
    <property type="entry name" value="DUF3090"/>
    <property type="match status" value="1"/>
</dbReference>
<keyword evidence="2" id="KW-1185">Reference proteome</keyword>
<evidence type="ECO:0000313" key="1">
    <source>
        <dbReference type="EMBL" id="GAA4285529.1"/>
    </source>
</evidence>
<accession>A0ABP8ENG6</accession>
<dbReference type="InterPro" id="IPR021441">
    <property type="entry name" value="DUF3090"/>
</dbReference>
<proteinExistence type="predicted"/>
<comment type="caution">
    <text evidence="1">The sequence shown here is derived from an EMBL/GenBank/DDBJ whole genome shotgun (WGS) entry which is preliminary data.</text>
</comment>
<evidence type="ECO:0000313" key="2">
    <source>
        <dbReference type="Proteomes" id="UP001501586"/>
    </source>
</evidence>
<dbReference type="Proteomes" id="UP001501586">
    <property type="component" value="Unassembled WGS sequence"/>
</dbReference>
<name>A0ABP8ENG6_9MICO</name>
<reference evidence="2" key="1">
    <citation type="journal article" date="2019" name="Int. J. Syst. Evol. Microbiol.">
        <title>The Global Catalogue of Microorganisms (GCM) 10K type strain sequencing project: providing services to taxonomists for standard genome sequencing and annotation.</title>
        <authorList>
            <consortium name="The Broad Institute Genomics Platform"/>
            <consortium name="The Broad Institute Genome Sequencing Center for Infectious Disease"/>
            <person name="Wu L."/>
            <person name="Ma J."/>
        </authorList>
    </citation>
    <scope>NUCLEOTIDE SEQUENCE [LARGE SCALE GENOMIC DNA]</scope>
    <source>
        <strain evidence="2">JCM 17458</strain>
    </source>
</reference>
<organism evidence="1 2">
    <name type="scientific">Brevibacterium daeguense</name>
    <dbReference type="NCBI Taxonomy" id="909936"/>
    <lineage>
        <taxon>Bacteria</taxon>
        <taxon>Bacillati</taxon>
        <taxon>Actinomycetota</taxon>
        <taxon>Actinomycetes</taxon>
        <taxon>Micrococcales</taxon>
        <taxon>Brevibacteriaceae</taxon>
        <taxon>Brevibacterium</taxon>
    </lineage>
</organism>
<protein>
    <submittedName>
        <fullName evidence="1">DUF3090 domain-containing protein</fullName>
    </submittedName>
</protein>
<gene>
    <name evidence="1" type="ORF">GCM10022261_30600</name>
</gene>
<sequence length="188" mass="20770">MAAQVFDHPNPDRFVVGTVGLPGERTFFLQARTDSRITTVTLEKEQVELLGERMNELLDMVRSKSTNPQSIPLAPLESHVDNAGLSMPIEAEFRVGTMSLGWDTVAEHMLVECFELTQRDAESGTSADPEDDSESRDRLRVILTAAQAREFARRADQVVNAGREDCPFCSLPLDSGGHMCPRANGIPR</sequence>
<dbReference type="EMBL" id="BAABAZ010000012">
    <property type="protein sequence ID" value="GAA4285529.1"/>
    <property type="molecule type" value="Genomic_DNA"/>
</dbReference>
<dbReference type="RefSeq" id="WP_236863362.1">
    <property type="nucleotide sequence ID" value="NZ_BAABAZ010000012.1"/>
</dbReference>